<dbReference type="GO" id="GO:0003700">
    <property type="term" value="F:DNA-binding transcription factor activity"/>
    <property type="evidence" value="ECO:0007669"/>
    <property type="project" value="InterPro"/>
</dbReference>
<dbReference type="InterPro" id="IPR000847">
    <property type="entry name" value="LysR_HTH_N"/>
</dbReference>
<organism evidence="7 8">
    <name type="scientific">Sphingobium jiangsuense</name>
    <dbReference type="NCBI Taxonomy" id="870476"/>
    <lineage>
        <taxon>Bacteria</taxon>
        <taxon>Pseudomonadati</taxon>
        <taxon>Pseudomonadota</taxon>
        <taxon>Alphaproteobacteria</taxon>
        <taxon>Sphingomonadales</taxon>
        <taxon>Sphingomonadaceae</taxon>
        <taxon>Sphingobium</taxon>
    </lineage>
</organism>
<dbReference type="InterPro" id="IPR036388">
    <property type="entry name" value="WH-like_DNA-bd_sf"/>
</dbReference>
<evidence type="ECO:0000256" key="4">
    <source>
        <dbReference type="ARBA" id="ARBA00023163"/>
    </source>
</evidence>
<dbReference type="EMBL" id="JACIDT010000021">
    <property type="protein sequence ID" value="MBB3928264.1"/>
    <property type="molecule type" value="Genomic_DNA"/>
</dbReference>
<evidence type="ECO:0000256" key="2">
    <source>
        <dbReference type="ARBA" id="ARBA00023015"/>
    </source>
</evidence>
<evidence type="ECO:0000256" key="5">
    <source>
        <dbReference type="SAM" id="Coils"/>
    </source>
</evidence>
<keyword evidence="8" id="KW-1185">Reference proteome</keyword>
<keyword evidence="5" id="KW-0175">Coiled coil</keyword>
<keyword evidence="4" id="KW-0804">Transcription</keyword>
<dbReference type="InterPro" id="IPR050950">
    <property type="entry name" value="HTH-type_LysR_regulators"/>
</dbReference>
<dbReference type="Pfam" id="PF03466">
    <property type="entry name" value="LysR_substrate"/>
    <property type="match status" value="1"/>
</dbReference>
<dbReference type="SUPFAM" id="SSF46785">
    <property type="entry name" value="Winged helix' DNA-binding domain"/>
    <property type="match status" value="1"/>
</dbReference>
<dbReference type="GO" id="GO:0005829">
    <property type="term" value="C:cytosol"/>
    <property type="evidence" value="ECO:0007669"/>
    <property type="project" value="TreeGrafter"/>
</dbReference>
<dbReference type="GO" id="GO:0003677">
    <property type="term" value="F:DNA binding"/>
    <property type="evidence" value="ECO:0007669"/>
    <property type="project" value="UniProtKB-KW"/>
</dbReference>
<protein>
    <submittedName>
        <fullName evidence="7">DNA-binding transcriptional LysR family regulator</fullName>
    </submittedName>
</protein>
<feature type="coiled-coil region" evidence="5">
    <location>
        <begin position="61"/>
        <end position="88"/>
    </location>
</feature>
<dbReference type="RefSeq" id="WP_188073553.1">
    <property type="nucleotide sequence ID" value="NZ_BSPS01000011.1"/>
</dbReference>
<comment type="caution">
    <text evidence="7">The sequence shown here is derived from an EMBL/GenBank/DDBJ whole genome shotgun (WGS) entry which is preliminary data.</text>
</comment>
<evidence type="ECO:0000259" key="6">
    <source>
        <dbReference type="PROSITE" id="PS50931"/>
    </source>
</evidence>
<name>A0A7W6BLY7_9SPHN</name>
<proteinExistence type="inferred from homology"/>
<gene>
    <name evidence="7" type="ORF">GGR43_004008</name>
</gene>
<dbReference type="InterPro" id="IPR036390">
    <property type="entry name" value="WH_DNA-bd_sf"/>
</dbReference>
<keyword evidence="2" id="KW-0805">Transcription regulation</keyword>
<evidence type="ECO:0000313" key="8">
    <source>
        <dbReference type="Proteomes" id="UP000571950"/>
    </source>
</evidence>
<dbReference type="Proteomes" id="UP000571950">
    <property type="component" value="Unassembled WGS sequence"/>
</dbReference>
<dbReference type="SUPFAM" id="SSF53850">
    <property type="entry name" value="Periplasmic binding protein-like II"/>
    <property type="match status" value="1"/>
</dbReference>
<evidence type="ECO:0000256" key="1">
    <source>
        <dbReference type="ARBA" id="ARBA00009437"/>
    </source>
</evidence>
<comment type="similarity">
    <text evidence="1">Belongs to the LysR transcriptional regulatory family.</text>
</comment>
<dbReference type="PANTHER" id="PTHR30419:SF30">
    <property type="entry name" value="LYSR FAMILY TRANSCRIPTIONAL REGULATOR"/>
    <property type="match status" value="1"/>
</dbReference>
<dbReference type="InterPro" id="IPR005119">
    <property type="entry name" value="LysR_subst-bd"/>
</dbReference>
<reference evidence="7 8" key="1">
    <citation type="submission" date="2020-08" db="EMBL/GenBank/DDBJ databases">
        <title>Genomic Encyclopedia of Type Strains, Phase IV (KMG-IV): sequencing the most valuable type-strain genomes for metagenomic binning, comparative biology and taxonomic classification.</title>
        <authorList>
            <person name="Goeker M."/>
        </authorList>
    </citation>
    <scope>NUCLEOTIDE SEQUENCE [LARGE SCALE GENOMIC DNA]</scope>
    <source>
        <strain evidence="7 8">DSM 26189</strain>
    </source>
</reference>
<dbReference type="AlphaFoldDB" id="A0A7W6BLY7"/>
<dbReference type="PROSITE" id="PS50931">
    <property type="entry name" value="HTH_LYSR"/>
    <property type="match status" value="1"/>
</dbReference>
<evidence type="ECO:0000313" key="7">
    <source>
        <dbReference type="EMBL" id="MBB3928264.1"/>
    </source>
</evidence>
<dbReference type="Gene3D" id="1.10.10.10">
    <property type="entry name" value="Winged helix-like DNA-binding domain superfamily/Winged helix DNA-binding domain"/>
    <property type="match status" value="1"/>
</dbReference>
<dbReference type="FunFam" id="1.10.10.10:FF:000001">
    <property type="entry name" value="LysR family transcriptional regulator"/>
    <property type="match status" value="1"/>
</dbReference>
<keyword evidence="3 7" id="KW-0238">DNA-binding</keyword>
<dbReference type="Gene3D" id="3.40.190.290">
    <property type="match status" value="1"/>
</dbReference>
<dbReference type="PANTHER" id="PTHR30419">
    <property type="entry name" value="HTH-TYPE TRANSCRIPTIONAL REGULATOR YBHD"/>
    <property type="match status" value="1"/>
</dbReference>
<accession>A0A7W6BLY7</accession>
<dbReference type="PRINTS" id="PR00039">
    <property type="entry name" value="HTHLYSR"/>
</dbReference>
<evidence type="ECO:0000256" key="3">
    <source>
        <dbReference type="ARBA" id="ARBA00023125"/>
    </source>
</evidence>
<dbReference type="Pfam" id="PF00126">
    <property type="entry name" value="HTH_1"/>
    <property type="match status" value="1"/>
</dbReference>
<sequence>MKLSQLRDVLAVAEAGSLRAASRHLGVAQPVMTRNIRDIENELGVALFERHARGVRLTEIGEALVRRASRIQEEVRRAREEVEQLKGRATGQVSVTASTAASIAILPRALHNFRKEYPEAVVKVSEGLFEPVTSDLLEGRIDFYVGVFDQEAFSNQFVMEKLFDNRRVIVARTGHPLANATRLADLVGAQWVRPTMATRTSEADFERMFERAGLPPPHIVMHSRSTLVTLLLVASSDLLTILPKQWLEYPLAAGQFLSLTVDDPLVAAPVCIVRRRDVPLTPMAERLCDLLRRAGTHYAHEGRL</sequence>
<feature type="domain" description="HTH lysR-type" evidence="6">
    <location>
        <begin position="1"/>
        <end position="58"/>
    </location>
</feature>